<evidence type="ECO:0000313" key="2">
    <source>
        <dbReference type="EMBL" id="MDR6940732.1"/>
    </source>
</evidence>
<proteinExistence type="predicted"/>
<keyword evidence="3" id="KW-1185">Reference proteome</keyword>
<dbReference type="EMBL" id="JAVDUU010000001">
    <property type="protein sequence ID" value="MDR6940732.1"/>
    <property type="molecule type" value="Genomic_DNA"/>
</dbReference>
<feature type="transmembrane region" description="Helical" evidence="1">
    <location>
        <begin position="54"/>
        <end position="78"/>
    </location>
</feature>
<evidence type="ECO:0000256" key="1">
    <source>
        <dbReference type="SAM" id="Phobius"/>
    </source>
</evidence>
<comment type="caution">
    <text evidence="2">The sequence shown here is derived from an EMBL/GenBank/DDBJ whole genome shotgun (WGS) entry which is preliminary data.</text>
</comment>
<evidence type="ECO:0000313" key="3">
    <source>
        <dbReference type="Proteomes" id="UP001247620"/>
    </source>
</evidence>
<gene>
    <name evidence="2" type="ORF">J2W55_000560</name>
</gene>
<dbReference type="Proteomes" id="UP001247620">
    <property type="component" value="Unassembled WGS sequence"/>
</dbReference>
<reference evidence="2 3" key="1">
    <citation type="submission" date="2023-07" db="EMBL/GenBank/DDBJ databases">
        <title>Sorghum-associated microbial communities from plants grown in Nebraska, USA.</title>
        <authorList>
            <person name="Schachtman D."/>
        </authorList>
    </citation>
    <scope>NUCLEOTIDE SEQUENCE [LARGE SCALE GENOMIC DNA]</scope>
    <source>
        <strain evidence="2 3">3262</strain>
    </source>
</reference>
<sequence>MFVLQLLMIKIINVMMTLLTNCNDILTLKMNHPARKISAYLGLKKMFSNRYRQLLLFVVEFSGYIICSINIFTLLYFYKKRPFVNNLLIKIEQFIMFACYNDLLIINLQICTFPCVNNTLCLH</sequence>
<protein>
    <submittedName>
        <fullName evidence="2">Uncharacterized protein</fullName>
    </submittedName>
</protein>
<keyword evidence="1" id="KW-1133">Transmembrane helix</keyword>
<keyword evidence="1" id="KW-0472">Membrane</keyword>
<accession>A0ABU1T5S1</accession>
<organism evidence="2 3">
    <name type="scientific">Mucilaginibacter pocheonensis</name>
    <dbReference type="NCBI Taxonomy" id="398050"/>
    <lineage>
        <taxon>Bacteria</taxon>
        <taxon>Pseudomonadati</taxon>
        <taxon>Bacteroidota</taxon>
        <taxon>Sphingobacteriia</taxon>
        <taxon>Sphingobacteriales</taxon>
        <taxon>Sphingobacteriaceae</taxon>
        <taxon>Mucilaginibacter</taxon>
    </lineage>
</organism>
<keyword evidence="1" id="KW-0812">Transmembrane</keyword>
<name>A0ABU1T5S1_9SPHI</name>